<dbReference type="Pfam" id="PF21751">
    <property type="entry name" value="DACNV"/>
    <property type="match status" value="1"/>
</dbReference>
<feature type="domain" description="Probable sensor" evidence="1">
    <location>
        <begin position="34"/>
        <end position="125"/>
    </location>
</feature>
<accession>A0ABY4U6V7</accession>
<proteinExistence type="predicted"/>
<dbReference type="Proteomes" id="UP001056619">
    <property type="component" value="Chromosome"/>
</dbReference>
<keyword evidence="3" id="KW-1185">Reference proteome</keyword>
<gene>
    <name evidence="2" type="ORF">NCF85_00515</name>
</gene>
<dbReference type="InterPro" id="IPR036888">
    <property type="entry name" value="DNA_integrity_DisA_N_sf"/>
</dbReference>
<sequence>MKRMASGQNKFPKHLANEVIEHWEHIVSGEYVTPPCPSISQLREILEVAYLAACAPEEGRFPSFNLVVVPTASLDDQNIGMTVYRLSEPRRLSVAELRRLAPATDLKKSAVLIGWDEDGVVVAGISDLGTSWHRARMGLSYSYSVPSALIIQIDRPGRLKVYQGPYAVAGLVDGDLVASRIELSLFMHSTIRSGFDRLVEEFSVPQYEHPKDFEGFWWIAFYNIFASITNTISASGHGGTLIVAADEHVPNSSDLRIKYPVESMELRSAFIDFINARNVTADCWTRIELGHDDVEQDFRAELALLDATNRLVEAIRLIAQFAGCDGAILITSDLRVIGFGVEIRSELAAECIVEEVTSDYGEEGEICDIEQFGMRHRSAIKLSSRVPGVCVLAVSQDGPISGVWSKEGKVLIKKGANLPNMNLPFS</sequence>
<organism evidence="2 3">
    <name type="scientific">Qipengyuania citrea</name>
    <dbReference type="NCBI Taxonomy" id="225971"/>
    <lineage>
        <taxon>Bacteria</taxon>
        <taxon>Pseudomonadati</taxon>
        <taxon>Pseudomonadota</taxon>
        <taxon>Alphaproteobacteria</taxon>
        <taxon>Sphingomonadales</taxon>
        <taxon>Erythrobacteraceae</taxon>
        <taxon>Qipengyuania</taxon>
    </lineage>
</organism>
<reference evidence="2 3" key="1">
    <citation type="submission" date="2022-06" db="EMBL/GenBank/DDBJ databases">
        <authorList>
            <person name="Liu G."/>
        </authorList>
    </citation>
    <scope>NUCLEOTIDE SEQUENCE [LARGE SCALE GENOMIC DNA]</scope>
    <source>
        <strain evidence="2 3">E4</strain>
    </source>
</reference>
<evidence type="ECO:0000259" key="1">
    <source>
        <dbReference type="Pfam" id="PF21751"/>
    </source>
</evidence>
<evidence type="ECO:0000313" key="3">
    <source>
        <dbReference type="Proteomes" id="UP001056619"/>
    </source>
</evidence>
<evidence type="ECO:0000313" key="2">
    <source>
        <dbReference type="EMBL" id="USA61501.1"/>
    </source>
</evidence>
<dbReference type="Gene3D" id="3.40.1700.10">
    <property type="entry name" value="DNA integrity scanning protein, DisA, N-terminal domain"/>
    <property type="match status" value="1"/>
</dbReference>
<name>A0ABY4U6V7_9SPHN</name>
<protein>
    <submittedName>
        <fullName evidence="2">DNA integrity scanning protein DisA nucleotide-binding domain protein</fullName>
    </submittedName>
</protein>
<dbReference type="InterPro" id="IPR048551">
    <property type="entry name" value="DACNV"/>
</dbReference>
<dbReference type="EMBL" id="CP098494">
    <property type="protein sequence ID" value="USA61501.1"/>
    <property type="molecule type" value="Genomic_DNA"/>
</dbReference>